<sequence length="625" mass="72942">SSACRKMFSKKVQTDVKKSAHKILDPKKDTATRFKHLKFLLGTFCAFENIDFTYPTILCWLGFSTDENESKLLFESNYSSIYQIFYESFISVEANLKQRATIRTTHKEPYIKFPITKIHRDELDTILIILEKVLTLCPEIVAQRWQCHSMCMIITKLLHPENSWRLRRDGIKFFILWYQILGHNAPDSVHAIFATLVPGFSSPIPEHPGLAALWNNHSSSINLHEHLLSPVGTVETNLLYAPQMGEKQPEDVVKYYLESLLELMVNQVIIINVFIINLVYNKVPRIMWKDLKNCQRRCFNYLFEKFKQFYLPAIFPDYSTDTNVYKQTTDLPDCSNQNRNDANSSCRVCVIKWLAGYTQDIKQKHYPNIPLISKFMGDKAQLVAFEIVRDTLYKSRENVNLIHEIFRQAFLLNFSWAMAIRRTIAVYKDWIQLSVSQQPPFMLDPDGTNAQMSSLDNNTEEIPPVKYEPKYGDIRAGFQNVIQLFMTNALHVFVAQSGTEYPMLLEEQVDTCKRVLNIYRYMVMHTYMSLKTWEQLLNVLLRITTLVLNKKPPRRKEDTLSGKLAPAIFQTLIVTWIKANLNVPISEKLWDQFLTVLCSLTQWEELIREWSVSIFLYNSIIFSYS</sequence>
<keyword evidence="1" id="KW-0597">Phosphoprotein</keyword>
<dbReference type="GO" id="GO:0005737">
    <property type="term" value="C:cytoplasm"/>
    <property type="evidence" value="ECO:0007669"/>
    <property type="project" value="TreeGrafter"/>
</dbReference>
<dbReference type="AlphaFoldDB" id="A0A6G0YK93"/>
<keyword evidence="4" id="KW-1185">Reference proteome</keyword>
<evidence type="ECO:0000259" key="2">
    <source>
        <dbReference type="Pfam" id="PF20412"/>
    </source>
</evidence>
<feature type="domain" description="Ral GTPase-activating protein subunit alpha/beta N-terminal" evidence="2">
    <location>
        <begin position="505"/>
        <end position="614"/>
    </location>
</feature>
<feature type="non-terminal residue" evidence="3">
    <location>
        <position position="1"/>
    </location>
</feature>
<dbReference type="Proteomes" id="UP000478052">
    <property type="component" value="Unassembled WGS sequence"/>
</dbReference>
<dbReference type="PANTHER" id="PTHR10063">
    <property type="entry name" value="TUBERIN"/>
    <property type="match status" value="1"/>
</dbReference>
<protein>
    <submittedName>
        <fullName evidence="3">Ral GTPase-activating protein subunit alpha-1 isoform X2</fullName>
    </submittedName>
</protein>
<comment type="caution">
    <text evidence="3">The sequence shown here is derived from an EMBL/GenBank/DDBJ whole genome shotgun (WGS) entry which is preliminary data.</text>
</comment>
<accession>A0A6G0YK93</accession>
<dbReference type="Pfam" id="PF20412">
    <property type="entry name" value="RALGAPB_N"/>
    <property type="match status" value="1"/>
</dbReference>
<dbReference type="GO" id="GO:0005634">
    <property type="term" value="C:nucleus"/>
    <property type="evidence" value="ECO:0007669"/>
    <property type="project" value="InterPro"/>
</dbReference>
<dbReference type="EMBL" id="VUJU01003601">
    <property type="protein sequence ID" value="KAF0757350.1"/>
    <property type="molecule type" value="Genomic_DNA"/>
</dbReference>
<dbReference type="GO" id="GO:0005096">
    <property type="term" value="F:GTPase activator activity"/>
    <property type="evidence" value="ECO:0007669"/>
    <property type="project" value="InterPro"/>
</dbReference>
<organism evidence="3 4">
    <name type="scientific">Aphis craccivora</name>
    <name type="common">Cowpea aphid</name>
    <dbReference type="NCBI Taxonomy" id="307492"/>
    <lineage>
        <taxon>Eukaryota</taxon>
        <taxon>Metazoa</taxon>
        <taxon>Ecdysozoa</taxon>
        <taxon>Arthropoda</taxon>
        <taxon>Hexapoda</taxon>
        <taxon>Insecta</taxon>
        <taxon>Pterygota</taxon>
        <taxon>Neoptera</taxon>
        <taxon>Paraneoptera</taxon>
        <taxon>Hemiptera</taxon>
        <taxon>Sternorrhyncha</taxon>
        <taxon>Aphidomorpha</taxon>
        <taxon>Aphidoidea</taxon>
        <taxon>Aphididae</taxon>
        <taxon>Aphidini</taxon>
        <taxon>Aphis</taxon>
        <taxon>Aphis</taxon>
    </lineage>
</organism>
<reference evidence="3 4" key="1">
    <citation type="submission" date="2019-08" db="EMBL/GenBank/DDBJ databases">
        <title>Whole genome of Aphis craccivora.</title>
        <authorList>
            <person name="Voronova N.V."/>
            <person name="Shulinski R.S."/>
            <person name="Bandarenka Y.V."/>
            <person name="Zhorov D.G."/>
            <person name="Warner D."/>
        </authorList>
    </citation>
    <scope>NUCLEOTIDE SEQUENCE [LARGE SCALE GENOMIC DNA]</scope>
    <source>
        <strain evidence="3">180601</strain>
        <tissue evidence="3">Whole Body</tissue>
    </source>
</reference>
<name>A0A6G0YK93_APHCR</name>
<proteinExistence type="predicted"/>
<dbReference type="PANTHER" id="PTHR10063:SF11">
    <property type="entry name" value="RHO GTPASE-ACTIVATING PROTEIN CG5521-RELATED"/>
    <property type="match status" value="1"/>
</dbReference>
<dbReference type="InterPro" id="IPR027107">
    <property type="entry name" value="Tuberin/Ral-act_asu"/>
</dbReference>
<evidence type="ECO:0000256" key="1">
    <source>
        <dbReference type="ARBA" id="ARBA00022553"/>
    </source>
</evidence>
<dbReference type="InterPro" id="IPR046859">
    <property type="entry name" value="RGPA/RALGAPB_N"/>
</dbReference>
<gene>
    <name evidence="3" type="ORF">FWK35_00008363</name>
</gene>
<evidence type="ECO:0000313" key="3">
    <source>
        <dbReference type="EMBL" id="KAF0757350.1"/>
    </source>
</evidence>
<evidence type="ECO:0000313" key="4">
    <source>
        <dbReference type="Proteomes" id="UP000478052"/>
    </source>
</evidence>
<dbReference type="OrthoDB" id="19311at2759"/>